<dbReference type="PANTHER" id="PTHR42939:SF1">
    <property type="entry name" value="ABC TRANSPORTER ATP-BINDING PROTEIN ALBC-RELATED"/>
    <property type="match status" value="1"/>
</dbReference>
<evidence type="ECO:0000259" key="4">
    <source>
        <dbReference type="PROSITE" id="PS50893"/>
    </source>
</evidence>
<sequence length="285" mass="31943">MKIKNWKGINKHAAAEMSILPGRVYVLIGENSAGKTMLLRSLMAMVHPGETVYETENGALTELEWKEQTAYVPQEMTAYQKTTLRQAAELHQIVCSDWSEGHFTHFIESFGLELNKPLDQLSGGKQKLAGCALALSRNTSLLVMDEPFAGVDFPGQQKLKEACIDWLEEDESRSIVYTSHQAGDIQDLGDYIYPVLDGTVLPGVEKDSLMQEAAFVWLKEESGNQRSTLFVEQKRQGQLVQGVTFSLTQLLEELQENNSGAEHIQNLSIGEALDLYLQHQRRKTV</sequence>
<dbReference type="GO" id="GO:0016887">
    <property type="term" value="F:ATP hydrolysis activity"/>
    <property type="evidence" value="ECO:0007669"/>
    <property type="project" value="InterPro"/>
</dbReference>
<keyword evidence="3" id="KW-0067">ATP-binding</keyword>
<proteinExistence type="predicted"/>
<name>A0A2P6MGS3_ALKUR</name>
<dbReference type="AlphaFoldDB" id="A0A2P6MGS3"/>
<dbReference type="RefSeq" id="WP_105959325.1">
    <property type="nucleotide sequence ID" value="NZ_PVNS01000008.1"/>
</dbReference>
<dbReference type="InterPro" id="IPR003439">
    <property type="entry name" value="ABC_transporter-like_ATP-bd"/>
</dbReference>
<dbReference type="InterPro" id="IPR027417">
    <property type="entry name" value="P-loop_NTPase"/>
</dbReference>
<keyword evidence="1" id="KW-0813">Transport</keyword>
<reference evidence="5 6" key="1">
    <citation type="submission" date="2018-03" db="EMBL/GenBank/DDBJ databases">
        <title>Bacillus urumqiensis sp. nov., a moderately haloalkaliphilic bacterium isolated from a salt lake.</title>
        <authorList>
            <person name="Zhao B."/>
            <person name="Liao Z."/>
        </authorList>
    </citation>
    <scope>NUCLEOTIDE SEQUENCE [LARGE SCALE GENOMIC DNA]</scope>
    <source>
        <strain evidence="5 6">BZ-SZ-XJ18</strain>
    </source>
</reference>
<dbReference type="GO" id="GO:0005524">
    <property type="term" value="F:ATP binding"/>
    <property type="evidence" value="ECO:0007669"/>
    <property type="project" value="UniProtKB-KW"/>
</dbReference>
<dbReference type="PROSITE" id="PS50893">
    <property type="entry name" value="ABC_TRANSPORTER_2"/>
    <property type="match status" value="1"/>
</dbReference>
<dbReference type="SUPFAM" id="SSF52540">
    <property type="entry name" value="P-loop containing nucleoside triphosphate hydrolases"/>
    <property type="match status" value="1"/>
</dbReference>
<dbReference type="Gene3D" id="3.40.50.300">
    <property type="entry name" value="P-loop containing nucleotide triphosphate hydrolases"/>
    <property type="match status" value="1"/>
</dbReference>
<organism evidence="5 6">
    <name type="scientific">Alkalicoccus urumqiensis</name>
    <name type="common">Bacillus urumqiensis</name>
    <dbReference type="NCBI Taxonomy" id="1548213"/>
    <lineage>
        <taxon>Bacteria</taxon>
        <taxon>Bacillati</taxon>
        <taxon>Bacillota</taxon>
        <taxon>Bacilli</taxon>
        <taxon>Bacillales</taxon>
        <taxon>Bacillaceae</taxon>
        <taxon>Alkalicoccus</taxon>
    </lineage>
</organism>
<keyword evidence="2" id="KW-0547">Nucleotide-binding</keyword>
<dbReference type="Proteomes" id="UP000243650">
    <property type="component" value="Unassembled WGS sequence"/>
</dbReference>
<dbReference type="EMBL" id="PVNS01000008">
    <property type="protein sequence ID" value="PRO65486.1"/>
    <property type="molecule type" value="Genomic_DNA"/>
</dbReference>
<feature type="domain" description="ABC transporter" evidence="4">
    <location>
        <begin position="1"/>
        <end position="222"/>
    </location>
</feature>
<dbReference type="OrthoDB" id="2960217at2"/>
<keyword evidence="6" id="KW-1185">Reference proteome</keyword>
<dbReference type="SMART" id="SM00382">
    <property type="entry name" value="AAA"/>
    <property type="match status" value="1"/>
</dbReference>
<evidence type="ECO:0000313" key="6">
    <source>
        <dbReference type="Proteomes" id="UP000243650"/>
    </source>
</evidence>
<evidence type="ECO:0000256" key="1">
    <source>
        <dbReference type="ARBA" id="ARBA00022448"/>
    </source>
</evidence>
<evidence type="ECO:0000256" key="2">
    <source>
        <dbReference type="ARBA" id="ARBA00022741"/>
    </source>
</evidence>
<evidence type="ECO:0000313" key="5">
    <source>
        <dbReference type="EMBL" id="PRO65486.1"/>
    </source>
</evidence>
<dbReference type="PANTHER" id="PTHR42939">
    <property type="entry name" value="ABC TRANSPORTER ATP-BINDING PROTEIN ALBC-RELATED"/>
    <property type="match status" value="1"/>
</dbReference>
<protein>
    <recommendedName>
        <fullName evidence="4">ABC transporter domain-containing protein</fullName>
    </recommendedName>
</protein>
<comment type="caution">
    <text evidence="5">The sequence shown here is derived from an EMBL/GenBank/DDBJ whole genome shotgun (WGS) entry which is preliminary data.</text>
</comment>
<dbReference type="InterPro" id="IPR051782">
    <property type="entry name" value="ABC_Transporter_VariousFunc"/>
</dbReference>
<accession>A0A2P6MGS3</accession>
<gene>
    <name evidence="5" type="ORF">C6I21_10050</name>
</gene>
<dbReference type="Pfam" id="PF00005">
    <property type="entry name" value="ABC_tran"/>
    <property type="match status" value="1"/>
</dbReference>
<evidence type="ECO:0000256" key="3">
    <source>
        <dbReference type="ARBA" id="ARBA00022840"/>
    </source>
</evidence>
<dbReference type="InterPro" id="IPR003593">
    <property type="entry name" value="AAA+_ATPase"/>
</dbReference>